<organism evidence="1 2">
    <name type="scientific">Ceratitis capitata</name>
    <name type="common">Mediterranean fruit fly</name>
    <name type="synonym">Tephritis capitata</name>
    <dbReference type="NCBI Taxonomy" id="7213"/>
    <lineage>
        <taxon>Eukaryota</taxon>
        <taxon>Metazoa</taxon>
        <taxon>Ecdysozoa</taxon>
        <taxon>Arthropoda</taxon>
        <taxon>Hexapoda</taxon>
        <taxon>Insecta</taxon>
        <taxon>Pterygota</taxon>
        <taxon>Neoptera</taxon>
        <taxon>Endopterygota</taxon>
        <taxon>Diptera</taxon>
        <taxon>Brachycera</taxon>
        <taxon>Muscomorpha</taxon>
        <taxon>Tephritoidea</taxon>
        <taxon>Tephritidae</taxon>
        <taxon>Ceratitis</taxon>
        <taxon>Ceratitis</taxon>
    </lineage>
</organism>
<name>A0A811UVJ2_CERCA</name>
<dbReference type="EMBL" id="CAJHJT010000023">
    <property type="protein sequence ID" value="CAD7002015.1"/>
    <property type="molecule type" value="Genomic_DNA"/>
</dbReference>
<proteinExistence type="predicted"/>
<keyword evidence="2" id="KW-1185">Reference proteome</keyword>
<dbReference type="Proteomes" id="UP000606786">
    <property type="component" value="Unassembled WGS sequence"/>
</dbReference>
<comment type="caution">
    <text evidence="1">The sequence shown here is derived from an EMBL/GenBank/DDBJ whole genome shotgun (WGS) entry which is preliminary data.</text>
</comment>
<dbReference type="AlphaFoldDB" id="A0A811UVJ2"/>
<protein>
    <submittedName>
        <fullName evidence="1">(Mediterranean fruit fly) hypothetical protein</fullName>
    </submittedName>
</protein>
<reference evidence="1" key="1">
    <citation type="submission" date="2020-11" db="EMBL/GenBank/DDBJ databases">
        <authorList>
            <person name="Whitehead M."/>
        </authorList>
    </citation>
    <scope>NUCLEOTIDE SEQUENCE</scope>
    <source>
        <strain evidence="1">EGII</strain>
    </source>
</reference>
<evidence type="ECO:0000313" key="2">
    <source>
        <dbReference type="Proteomes" id="UP000606786"/>
    </source>
</evidence>
<accession>A0A811UVJ2</accession>
<gene>
    <name evidence="1" type="ORF">CCAP1982_LOCUS10503</name>
</gene>
<evidence type="ECO:0000313" key="1">
    <source>
        <dbReference type="EMBL" id="CAD7002015.1"/>
    </source>
</evidence>
<sequence length="131" mass="15424">MTVLHRFLATESTDKAIVGVDLRVYQGMKSNGMWRYESVTVSMFRAIARKCSRKGGFRDYRANRKGKRDWPEFEGFSEDWPLFKEIFLATKTDCEYHLSNSTLMEDLLVKLPMQKRIEWAQHSSRILPRPT</sequence>